<sequence>MRRCCHLAGLEKRTLGPRLSGAAWFNDHPELSQVSKTVRIIQITDTHLSPSKPHFNGNWQPLADWIAREKPDLVIHTGDLSVDGAGTAEDLEYSVSLLKALPVPVLSVPGNHDIGHMDDEAQPVDTARLERWRRLVGPEFWFEDMASWRLIGLNSLVFGTDSNWEAEQFAWLEDTLKSAASRRIAIFAHKPLFVDFPEEGDSGYWAVRPAARKRLFDLIGRHDIALHASGHLHRAWTGKLGDADLVWAPASAFVVGAMVRELPGERILGAAIHTFAEDVRTEIVEIAELTPFLLDDVLDEVYPPAKPAKEDAAI</sequence>
<evidence type="ECO:0000313" key="3">
    <source>
        <dbReference type="Proteomes" id="UP001628091"/>
    </source>
</evidence>
<feature type="domain" description="Calcineurin-like phosphoesterase" evidence="1">
    <location>
        <begin position="39"/>
        <end position="234"/>
    </location>
</feature>
<dbReference type="InterPro" id="IPR029052">
    <property type="entry name" value="Metallo-depent_PP-like"/>
</dbReference>
<reference evidence="2 3" key="1">
    <citation type="submission" date="2024-10" db="EMBL/GenBank/DDBJ databases">
        <title>Isolation, draft genome sequencing and identification of Phyllobacterium sp. NSA23, isolated from leaf soil.</title>
        <authorList>
            <person name="Akita H."/>
        </authorList>
    </citation>
    <scope>NUCLEOTIDE SEQUENCE [LARGE SCALE GENOMIC DNA]</scope>
    <source>
        <strain evidence="2 3">NSA23</strain>
    </source>
</reference>
<gene>
    <name evidence="2" type="ORF">PPNSA23_43420</name>
</gene>
<dbReference type="PANTHER" id="PTHR43143">
    <property type="entry name" value="METALLOPHOSPHOESTERASE, CALCINEURIN SUPERFAMILY"/>
    <property type="match status" value="1"/>
</dbReference>
<dbReference type="InterPro" id="IPR051918">
    <property type="entry name" value="STPP_CPPED1"/>
</dbReference>
<evidence type="ECO:0000313" key="2">
    <source>
        <dbReference type="EMBL" id="GAB1584399.1"/>
    </source>
</evidence>
<protein>
    <recommendedName>
        <fullName evidence="1">Calcineurin-like phosphoesterase domain-containing protein</fullName>
    </recommendedName>
</protein>
<comment type="caution">
    <text evidence="2">The sequence shown here is derived from an EMBL/GenBank/DDBJ whole genome shotgun (WGS) entry which is preliminary data.</text>
</comment>
<dbReference type="PANTHER" id="PTHR43143:SF1">
    <property type="entry name" value="SERINE_THREONINE-PROTEIN PHOSPHATASE CPPED1"/>
    <property type="match status" value="1"/>
</dbReference>
<proteinExistence type="predicted"/>
<dbReference type="SUPFAM" id="SSF56300">
    <property type="entry name" value="Metallo-dependent phosphatases"/>
    <property type="match status" value="1"/>
</dbReference>
<organism evidence="2 3">
    <name type="scientific">Phyllobacterium phragmitis</name>
    <dbReference type="NCBI Taxonomy" id="2670329"/>
    <lineage>
        <taxon>Bacteria</taxon>
        <taxon>Pseudomonadati</taxon>
        <taxon>Pseudomonadota</taxon>
        <taxon>Alphaproteobacteria</taxon>
        <taxon>Hyphomicrobiales</taxon>
        <taxon>Phyllobacteriaceae</taxon>
        <taxon>Phyllobacterium</taxon>
    </lineage>
</organism>
<dbReference type="Proteomes" id="UP001628091">
    <property type="component" value="Unassembled WGS sequence"/>
</dbReference>
<name>A0ABQ0H648_9HYPH</name>
<dbReference type="InterPro" id="IPR004843">
    <property type="entry name" value="Calcineurin-like_PHP"/>
</dbReference>
<accession>A0ABQ0H648</accession>
<dbReference type="EMBL" id="BAAFZP010000002">
    <property type="protein sequence ID" value="GAB1584399.1"/>
    <property type="molecule type" value="Genomic_DNA"/>
</dbReference>
<dbReference type="Gene3D" id="3.60.21.10">
    <property type="match status" value="1"/>
</dbReference>
<dbReference type="Pfam" id="PF00149">
    <property type="entry name" value="Metallophos"/>
    <property type="match status" value="1"/>
</dbReference>
<keyword evidence="3" id="KW-1185">Reference proteome</keyword>
<evidence type="ECO:0000259" key="1">
    <source>
        <dbReference type="Pfam" id="PF00149"/>
    </source>
</evidence>